<protein>
    <recommendedName>
        <fullName evidence="3">ubiquitinyl hydrolase 1</fullName>
        <ecNumber evidence="3">3.4.19.12</ecNumber>
    </recommendedName>
</protein>
<feature type="compositionally biased region" description="Polar residues" evidence="6">
    <location>
        <begin position="600"/>
        <end position="609"/>
    </location>
</feature>
<dbReference type="InterPro" id="IPR028889">
    <property type="entry name" value="USP"/>
</dbReference>
<dbReference type="CDD" id="cd02663">
    <property type="entry name" value="Peptidase_C19G"/>
    <property type="match status" value="1"/>
</dbReference>
<dbReference type="InterPro" id="IPR050164">
    <property type="entry name" value="Peptidase_C19"/>
</dbReference>
<feature type="compositionally biased region" description="Low complexity" evidence="6">
    <location>
        <begin position="51"/>
        <end position="62"/>
    </location>
</feature>
<feature type="compositionally biased region" description="Basic and acidic residues" evidence="6">
    <location>
        <begin position="518"/>
        <end position="552"/>
    </location>
</feature>
<dbReference type="GO" id="GO:0005634">
    <property type="term" value="C:nucleus"/>
    <property type="evidence" value="ECO:0007669"/>
    <property type="project" value="TreeGrafter"/>
</dbReference>
<dbReference type="FunFam" id="3.90.70.10:FF:000161">
    <property type="entry name" value="Related to deubiquitinating enzyme ubh1"/>
    <property type="match status" value="1"/>
</dbReference>
<sequence>MSLLRWIVGTPGKTPPTDAWSASSEKYFGLENPFRECVINFPNVSVGSNMQSISSQTQQPSIANSTSSKKDQVNGENKVNGDSNLVSTQAIENTLFGALKDLFCKISSQKKRTGSLAPNNFVTKLKKENELFRSTMHQDAHEFLNYVLNAIAENVLEQQKKMAEAERVQREQSPFCNIIDKSKLTINGTSTHGSDDADEKSSKSSESNSGTSPHTTWVHQLFEGTLTNETKCLTCETVTSRDESFLDLSIDIEQNSSVTSCLRQFSASEMLCHKNKFFCDVCCGYQEAEKRMKIKKLPNVLALHLKRFKYQEKLQRYIKLSYRVVFPFELRLFNTCDDMEDPDRLYELYAVCVHIGSGPYHGHYVTLVKSMGQWLLFDDDNVETVDEAEIQKYFGDSPGTGSGYVLFYQACDLDQNINGLSNTIWTNSNVTGSSASSTELDTLETNDSSVTDISIPANGGTINNDTTSVTNNAETRRHPIREPSFSDRLSLWKNTEKRKSNTEQDNISKINEEGSINTHEKTPSGEKPEKTALFWRKEKKEDKKDDKDDKKSNSTGSTVEENGKEHNTTSKKDKKAEKEERKREKKLEKSKKLEKDKLPTSPNGIQATM</sequence>
<evidence type="ECO:0000313" key="8">
    <source>
        <dbReference type="EMBL" id="CAG8521231.1"/>
    </source>
</evidence>
<feature type="compositionally biased region" description="Basic and acidic residues" evidence="6">
    <location>
        <begin position="193"/>
        <end position="203"/>
    </location>
</feature>
<accession>A0A9N9A8F9</accession>
<comment type="catalytic activity">
    <reaction evidence="1">
        <text>Thiol-dependent hydrolysis of ester, thioester, amide, peptide and isopeptide bonds formed by the C-terminal Gly of ubiquitin (a 76-residue protein attached to proteins as an intracellular targeting signal).</text>
        <dbReference type="EC" id="3.4.19.12"/>
    </reaction>
</comment>
<evidence type="ECO:0000256" key="3">
    <source>
        <dbReference type="ARBA" id="ARBA00012759"/>
    </source>
</evidence>
<feature type="domain" description="USP" evidence="7">
    <location>
        <begin position="28"/>
        <end position="411"/>
    </location>
</feature>
<dbReference type="GO" id="GO:0004843">
    <property type="term" value="F:cysteine-type deubiquitinase activity"/>
    <property type="evidence" value="ECO:0007669"/>
    <property type="project" value="UniProtKB-EC"/>
</dbReference>
<evidence type="ECO:0000259" key="7">
    <source>
        <dbReference type="PROSITE" id="PS50235"/>
    </source>
</evidence>
<dbReference type="PROSITE" id="PS00973">
    <property type="entry name" value="USP_2"/>
    <property type="match status" value="1"/>
</dbReference>
<comment type="caution">
    <text evidence="8">The sequence shown here is derived from an EMBL/GenBank/DDBJ whole genome shotgun (WGS) entry which is preliminary data.</text>
</comment>
<dbReference type="InterPro" id="IPR018200">
    <property type="entry name" value="USP_CS"/>
</dbReference>
<dbReference type="PROSITE" id="PS50235">
    <property type="entry name" value="USP_3"/>
    <property type="match status" value="1"/>
</dbReference>
<feature type="region of interest" description="Disordered" evidence="6">
    <location>
        <begin position="50"/>
        <end position="81"/>
    </location>
</feature>
<dbReference type="EC" id="3.4.19.12" evidence="3"/>
<dbReference type="SUPFAM" id="SSF54001">
    <property type="entry name" value="Cysteine proteinases"/>
    <property type="match status" value="1"/>
</dbReference>
<keyword evidence="9" id="KW-1185">Reference proteome</keyword>
<dbReference type="GO" id="GO:0016579">
    <property type="term" value="P:protein deubiquitination"/>
    <property type="evidence" value="ECO:0007669"/>
    <property type="project" value="InterPro"/>
</dbReference>
<feature type="compositionally biased region" description="Polar residues" evidence="6">
    <location>
        <begin position="460"/>
        <end position="473"/>
    </location>
</feature>
<feature type="region of interest" description="Disordered" evidence="6">
    <location>
        <begin position="187"/>
        <end position="215"/>
    </location>
</feature>
<dbReference type="PANTHER" id="PTHR24006">
    <property type="entry name" value="UBIQUITIN CARBOXYL-TERMINAL HYDROLASE"/>
    <property type="match status" value="1"/>
</dbReference>
<evidence type="ECO:0000256" key="1">
    <source>
        <dbReference type="ARBA" id="ARBA00000707"/>
    </source>
</evidence>
<comment type="similarity">
    <text evidence="2">Belongs to the peptidase C19 family.</text>
</comment>
<feature type="compositionally biased region" description="Basic and acidic residues" evidence="6">
    <location>
        <begin position="561"/>
        <end position="598"/>
    </location>
</feature>
<dbReference type="EMBL" id="CAJVPY010001418">
    <property type="protein sequence ID" value="CAG8521231.1"/>
    <property type="molecule type" value="Genomic_DNA"/>
</dbReference>
<dbReference type="GO" id="GO:0005829">
    <property type="term" value="C:cytosol"/>
    <property type="evidence" value="ECO:0007669"/>
    <property type="project" value="TreeGrafter"/>
</dbReference>
<dbReference type="Gene3D" id="3.90.70.10">
    <property type="entry name" value="Cysteine proteinases"/>
    <property type="match status" value="1"/>
</dbReference>
<feature type="compositionally biased region" description="Polar residues" evidence="6">
    <location>
        <begin position="433"/>
        <end position="452"/>
    </location>
</feature>
<evidence type="ECO:0000256" key="6">
    <source>
        <dbReference type="SAM" id="MobiDB-lite"/>
    </source>
</evidence>
<keyword evidence="5" id="KW-0378">Hydrolase</keyword>
<feature type="compositionally biased region" description="Polar residues" evidence="6">
    <location>
        <begin position="503"/>
        <end position="517"/>
    </location>
</feature>
<reference evidence="8" key="1">
    <citation type="submission" date="2021-06" db="EMBL/GenBank/DDBJ databases">
        <authorList>
            <person name="Kallberg Y."/>
            <person name="Tangrot J."/>
            <person name="Rosling A."/>
        </authorList>
    </citation>
    <scope>NUCLEOTIDE SEQUENCE</scope>
    <source>
        <strain evidence="8">MA453B</strain>
    </source>
</reference>
<evidence type="ECO:0000256" key="4">
    <source>
        <dbReference type="ARBA" id="ARBA00022670"/>
    </source>
</evidence>
<gene>
    <name evidence="8" type="ORF">DERYTH_LOCUS3880</name>
</gene>
<dbReference type="GO" id="GO:0006508">
    <property type="term" value="P:proteolysis"/>
    <property type="evidence" value="ECO:0007669"/>
    <property type="project" value="UniProtKB-KW"/>
</dbReference>
<feature type="region of interest" description="Disordered" evidence="6">
    <location>
        <begin position="433"/>
        <end position="609"/>
    </location>
</feature>
<dbReference type="InterPro" id="IPR038765">
    <property type="entry name" value="Papain-like_cys_pep_sf"/>
</dbReference>
<organism evidence="8 9">
    <name type="scientific">Dentiscutata erythropus</name>
    <dbReference type="NCBI Taxonomy" id="1348616"/>
    <lineage>
        <taxon>Eukaryota</taxon>
        <taxon>Fungi</taxon>
        <taxon>Fungi incertae sedis</taxon>
        <taxon>Mucoromycota</taxon>
        <taxon>Glomeromycotina</taxon>
        <taxon>Glomeromycetes</taxon>
        <taxon>Diversisporales</taxon>
        <taxon>Gigasporaceae</taxon>
        <taxon>Dentiscutata</taxon>
    </lineage>
</organism>
<proteinExistence type="inferred from homology"/>
<name>A0A9N9A8F9_9GLOM</name>
<feature type="compositionally biased region" description="Basic and acidic residues" evidence="6">
    <location>
        <begin position="474"/>
        <end position="485"/>
    </location>
</feature>
<evidence type="ECO:0000313" key="9">
    <source>
        <dbReference type="Proteomes" id="UP000789405"/>
    </source>
</evidence>
<dbReference type="PANTHER" id="PTHR24006:SF733">
    <property type="entry name" value="RE52890P"/>
    <property type="match status" value="1"/>
</dbReference>
<evidence type="ECO:0000256" key="5">
    <source>
        <dbReference type="ARBA" id="ARBA00022801"/>
    </source>
</evidence>
<evidence type="ECO:0000256" key="2">
    <source>
        <dbReference type="ARBA" id="ARBA00009085"/>
    </source>
</evidence>
<dbReference type="InterPro" id="IPR001394">
    <property type="entry name" value="Peptidase_C19_UCH"/>
</dbReference>
<dbReference type="OrthoDB" id="27652at2759"/>
<dbReference type="AlphaFoldDB" id="A0A9N9A8F9"/>
<dbReference type="Proteomes" id="UP000789405">
    <property type="component" value="Unassembled WGS sequence"/>
</dbReference>
<dbReference type="Pfam" id="PF00443">
    <property type="entry name" value="UCH"/>
    <property type="match status" value="1"/>
</dbReference>
<keyword evidence="4" id="KW-0645">Protease</keyword>